<proteinExistence type="inferred from homology"/>
<name>A0A1T4R8S2_9FIRM</name>
<dbReference type="PANTHER" id="PTHR37307">
    <property type="entry name" value="CELL DIVISION PROTEIN WHIA-RELATED"/>
    <property type="match status" value="1"/>
</dbReference>
<dbReference type="Pfam" id="PF02650">
    <property type="entry name" value="HTH_WhiA"/>
    <property type="match status" value="1"/>
</dbReference>
<keyword evidence="3 4" id="KW-0131">Cell cycle</keyword>
<evidence type="ECO:0000256" key="1">
    <source>
        <dbReference type="ARBA" id="ARBA00022618"/>
    </source>
</evidence>
<evidence type="ECO:0000313" key="9">
    <source>
        <dbReference type="Proteomes" id="UP000189933"/>
    </source>
</evidence>
<dbReference type="InterPro" id="IPR018478">
    <property type="entry name" value="Sporu_reg_WhiA_N_dom"/>
</dbReference>
<dbReference type="Gene3D" id="3.10.28.10">
    <property type="entry name" value="Homing endonucleases"/>
    <property type="match status" value="1"/>
</dbReference>
<protein>
    <recommendedName>
        <fullName evidence="4">Probable cell division protein WhiA</fullName>
    </recommendedName>
</protein>
<comment type="function">
    <text evidence="4">Involved in cell division and chromosome segregation.</text>
</comment>
<accession>A0A1T4R8S2</accession>
<dbReference type="AlphaFoldDB" id="A0A1T4R8S2"/>
<feature type="domain" description="WhiA LAGLIDADG-like" evidence="7">
    <location>
        <begin position="129"/>
        <end position="220"/>
    </location>
</feature>
<dbReference type="OrthoDB" id="401278at2"/>
<evidence type="ECO:0000259" key="5">
    <source>
        <dbReference type="Pfam" id="PF02650"/>
    </source>
</evidence>
<evidence type="ECO:0000256" key="2">
    <source>
        <dbReference type="ARBA" id="ARBA00023125"/>
    </source>
</evidence>
<keyword evidence="1 4" id="KW-0132">Cell division</keyword>
<dbReference type="GO" id="GO:0051301">
    <property type="term" value="P:cell division"/>
    <property type="evidence" value="ECO:0007669"/>
    <property type="project" value="UniProtKB-UniRule"/>
</dbReference>
<dbReference type="InterPro" id="IPR003802">
    <property type="entry name" value="Sporulation_regulator_WhiA"/>
</dbReference>
<keyword evidence="2 4" id="KW-0238">DNA-binding</keyword>
<gene>
    <name evidence="4" type="primary">whiA</name>
    <name evidence="8" type="ORF">SAMN02745885_01964</name>
</gene>
<dbReference type="HAMAP" id="MF_01420">
    <property type="entry name" value="HTH_type_WhiA"/>
    <property type="match status" value="1"/>
</dbReference>
<dbReference type="Pfam" id="PF14527">
    <property type="entry name" value="LAGLIDADG_WhiA"/>
    <property type="match status" value="1"/>
</dbReference>
<dbReference type="PANTHER" id="PTHR37307:SF1">
    <property type="entry name" value="CELL DIVISION PROTEIN WHIA-RELATED"/>
    <property type="match status" value="1"/>
</dbReference>
<dbReference type="GO" id="GO:0043937">
    <property type="term" value="P:regulation of sporulation"/>
    <property type="evidence" value="ECO:0007669"/>
    <property type="project" value="InterPro"/>
</dbReference>
<evidence type="ECO:0000259" key="7">
    <source>
        <dbReference type="Pfam" id="PF14527"/>
    </source>
</evidence>
<sequence length="316" mass="35092">MSFSLQTKEELARLLPPHEGCLKAELAALIKMDGSLQLSAGTGWALSIHTESAAIARKVFSLLKKLFGVQADILVSKQNRLKKHNTYIVKVADSDEVKKILLFAGVLDERGELWDGIADPLLARDCCKRSYLRGAFLGGGSVNDPERDYHLEIIVDNQEDGEAIVNLLRDLGLKGKLTARKNNFVVYLKEAEQIADFLSLIGANRARLELENARVVKEMRNNVNRLVNCETANLSKTVNAAVRQLENIRLLAERVGLSNLPEGLRQVAEARLNYPDISLKELGELLEPPLSKSGVNHRLRKLEQLASRLLQGEKGE</sequence>
<keyword evidence="9" id="KW-1185">Reference proteome</keyword>
<feature type="domain" description="Sporulation regulator WhiA C-terminal" evidence="5">
    <location>
        <begin position="223"/>
        <end position="306"/>
    </location>
</feature>
<dbReference type="SUPFAM" id="SSF55608">
    <property type="entry name" value="Homing endonucleases"/>
    <property type="match status" value="1"/>
</dbReference>
<dbReference type="Proteomes" id="UP000189933">
    <property type="component" value="Unassembled WGS sequence"/>
</dbReference>
<dbReference type="GO" id="GO:0003677">
    <property type="term" value="F:DNA binding"/>
    <property type="evidence" value="ECO:0007669"/>
    <property type="project" value="UniProtKB-UniRule"/>
</dbReference>
<evidence type="ECO:0000313" key="8">
    <source>
        <dbReference type="EMBL" id="SKA12011.1"/>
    </source>
</evidence>
<evidence type="ECO:0000256" key="4">
    <source>
        <dbReference type="HAMAP-Rule" id="MF_01420"/>
    </source>
</evidence>
<dbReference type="NCBIfam" id="TIGR00647">
    <property type="entry name" value="DNA_bind_WhiA"/>
    <property type="match status" value="1"/>
</dbReference>
<dbReference type="RefSeq" id="WP_078665996.1">
    <property type="nucleotide sequence ID" value="NZ_FUXM01000026.1"/>
</dbReference>
<dbReference type="InterPro" id="IPR039518">
    <property type="entry name" value="WhiA_LAGLIDADG_dom"/>
</dbReference>
<dbReference type="EMBL" id="FUXM01000026">
    <property type="protein sequence ID" value="SKA12011.1"/>
    <property type="molecule type" value="Genomic_DNA"/>
</dbReference>
<dbReference type="InterPro" id="IPR023054">
    <property type="entry name" value="Sporulation_regulator_WhiA_C"/>
</dbReference>
<organism evidence="8 9">
    <name type="scientific">Carboxydocella sporoproducens DSM 16521</name>
    <dbReference type="NCBI Taxonomy" id="1121270"/>
    <lineage>
        <taxon>Bacteria</taxon>
        <taxon>Bacillati</taxon>
        <taxon>Bacillota</taxon>
        <taxon>Clostridia</taxon>
        <taxon>Eubacteriales</taxon>
        <taxon>Clostridiales Family XVI. Incertae Sedis</taxon>
        <taxon>Carboxydocella</taxon>
    </lineage>
</organism>
<comment type="similarity">
    <text evidence="4">Belongs to the WhiA family.</text>
</comment>
<dbReference type="InterPro" id="IPR027434">
    <property type="entry name" value="Homing_endonucl"/>
</dbReference>
<reference evidence="9" key="1">
    <citation type="submission" date="2017-02" db="EMBL/GenBank/DDBJ databases">
        <authorList>
            <person name="Varghese N."/>
            <person name="Submissions S."/>
        </authorList>
    </citation>
    <scope>NUCLEOTIDE SEQUENCE [LARGE SCALE GENOMIC DNA]</scope>
    <source>
        <strain evidence="9">DSM 16521</strain>
    </source>
</reference>
<evidence type="ECO:0000259" key="6">
    <source>
        <dbReference type="Pfam" id="PF10298"/>
    </source>
</evidence>
<evidence type="ECO:0000256" key="3">
    <source>
        <dbReference type="ARBA" id="ARBA00023306"/>
    </source>
</evidence>
<feature type="domain" description="Sporulation transcription regulator WhiA N-terminal" evidence="6">
    <location>
        <begin position="21"/>
        <end position="102"/>
    </location>
</feature>
<dbReference type="Pfam" id="PF10298">
    <property type="entry name" value="WhiA_N"/>
    <property type="match status" value="1"/>
</dbReference>